<gene>
    <name evidence="1" type="ORF">K2173_001733</name>
</gene>
<dbReference type="PANTHER" id="PTHR33090">
    <property type="entry name" value="DUF3774 DOMAIN PROTEIN-RELATED"/>
    <property type="match status" value="1"/>
</dbReference>
<proteinExistence type="predicted"/>
<dbReference type="InterPro" id="IPR022251">
    <property type="entry name" value="DUF3774_wound-induced"/>
</dbReference>
<organism evidence="1 2">
    <name type="scientific">Erythroxylum novogranatense</name>
    <dbReference type="NCBI Taxonomy" id="1862640"/>
    <lineage>
        <taxon>Eukaryota</taxon>
        <taxon>Viridiplantae</taxon>
        <taxon>Streptophyta</taxon>
        <taxon>Embryophyta</taxon>
        <taxon>Tracheophyta</taxon>
        <taxon>Spermatophyta</taxon>
        <taxon>Magnoliopsida</taxon>
        <taxon>eudicotyledons</taxon>
        <taxon>Gunneridae</taxon>
        <taxon>Pentapetalae</taxon>
        <taxon>rosids</taxon>
        <taxon>fabids</taxon>
        <taxon>Malpighiales</taxon>
        <taxon>Erythroxylaceae</taxon>
        <taxon>Erythroxylum</taxon>
    </lineage>
</organism>
<dbReference type="AlphaFoldDB" id="A0AAV8S836"/>
<reference evidence="1 2" key="1">
    <citation type="submission" date="2021-09" db="EMBL/GenBank/DDBJ databases">
        <title>Genomic insights and catalytic innovation underlie evolution of tropane alkaloids biosynthesis.</title>
        <authorList>
            <person name="Wang Y.-J."/>
            <person name="Tian T."/>
            <person name="Huang J.-P."/>
            <person name="Huang S.-X."/>
        </authorList>
    </citation>
    <scope>NUCLEOTIDE SEQUENCE [LARGE SCALE GENOMIC DNA]</scope>
    <source>
        <strain evidence="1">KIB-2018</strain>
        <tissue evidence="1">Leaf</tissue>
    </source>
</reference>
<keyword evidence="2" id="KW-1185">Reference proteome</keyword>
<dbReference type="Pfam" id="PF12609">
    <property type="entry name" value="DUF3774"/>
    <property type="match status" value="1"/>
</dbReference>
<sequence length="85" mass="9473">MSYLNRVWMATSVAVIQGYPDQGSKLKSGFRSLHHAKRRLFSGGDAADFRPLSGAVGGSHNGDEEIRQNDESLRRVMYLNCWGQS</sequence>
<name>A0AAV8S836_9ROSI</name>
<accession>A0AAV8S836</accession>
<evidence type="ECO:0000313" key="1">
    <source>
        <dbReference type="EMBL" id="KAJ8748314.1"/>
    </source>
</evidence>
<dbReference type="Proteomes" id="UP001159364">
    <property type="component" value="Linkage Group LG12"/>
</dbReference>
<protein>
    <submittedName>
        <fullName evidence="1">Uncharacterized protein</fullName>
    </submittedName>
</protein>
<comment type="caution">
    <text evidence="1">The sequence shown here is derived from an EMBL/GenBank/DDBJ whole genome shotgun (WGS) entry which is preliminary data.</text>
</comment>
<dbReference type="EMBL" id="JAIWQS010000012">
    <property type="protein sequence ID" value="KAJ8748314.1"/>
    <property type="molecule type" value="Genomic_DNA"/>
</dbReference>
<evidence type="ECO:0000313" key="2">
    <source>
        <dbReference type="Proteomes" id="UP001159364"/>
    </source>
</evidence>